<organism evidence="11 12">
    <name type="scientific">Nylanderia fulva</name>
    <dbReference type="NCBI Taxonomy" id="613905"/>
    <lineage>
        <taxon>Eukaryota</taxon>
        <taxon>Metazoa</taxon>
        <taxon>Ecdysozoa</taxon>
        <taxon>Arthropoda</taxon>
        <taxon>Hexapoda</taxon>
        <taxon>Insecta</taxon>
        <taxon>Pterygota</taxon>
        <taxon>Neoptera</taxon>
        <taxon>Endopterygota</taxon>
        <taxon>Hymenoptera</taxon>
        <taxon>Apocrita</taxon>
        <taxon>Aculeata</taxon>
        <taxon>Formicoidea</taxon>
        <taxon>Formicidae</taxon>
        <taxon>Formicinae</taxon>
        <taxon>Nylanderia</taxon>
    </lineage>
</organism>
<comment type="caution">
    <text evidence="11">The sequence shown here is derived from an EMBL/GenBank/DDBJ whole genome shotgun (WGS) entry which is preliminary data.</text>
</comment>
<name>A0A6G1LR82_9HYME</name>
<proteinExistence type="inferred from homology"/>
<keyword evidence="3 10" id="KW-0716">Sensory transduction</keyword>
<protein>
    <recommendedName>
        <fullName evidence="10">Odorant receptor</fullName>
    </recommendedName>
</protein>
<dbReference type="GO" id="GO:0004984">
    <property type="term" value="F:olfactory receptor activity"/>
    <property type="evidence" value="ECO:0007669"/>
    <property type="project" value="InterPro"/>
</dbReference>
<dbReference type="GO" id="GO:0005549">
    <property type="term" value="F:odorant binding"/>
    <property type="evidence" value="ECO:0007669"/>
    <property type="project" value="InterPro"/>
</dbReference>
<evidence type="ECO:0000256" key="2">
    <source>
        <dbReference type="ARBA" id="ARBA00022475"/>
    </source>
</evidence>
<evidence type="ECO:0000256" key="7">
    <source>
        <dbReference type="ARBA" id="ARBA00023136"/>
    </source>
</evidence>
<sequence length="369" mass="43031">MNVLEFPLKILTLCGCWQPKSWTSIYKHTLYQIYTFLIILIVNTFTLSQLMDIILIVDNTDDFCNNFCILLPMIITCFKLFSLLANRKNIIEMTEILTKEPCKPLKANEIEIHYKFDKGIELNTFHYTAMCLITWISITFTSLMTNFGERKLTFRAWVPFEYSSTTIFCLLYVHQLLGLIVGALLNAACDGVICGLLVHICSQFEILTYRLRKIILYSDGVRNCVQQHCSIFRFAFLVNTKFRIIITIQFLMSMFEICFNLYQISMSKLDAKCIRLALFMSCMLVEVFVYCWYGNEVKLKSLQFADKVFEMEWLTLDKNLKKCLIIMMTRTLKSIEITSAYTISMDLDSFVGVLKTSYSAYNLLQQMNE</sequence>
<evidence type="ECO:0000256" key="5">
    <source>
        <dbReference type="ARBA" id="ARBA00022725"/>
    </source>
</evidence>
<keyword evidence="4 10" id="KW-0812">Transmembrane</keyword>
<dbReference type="GO" id="GO:0005886">
    <property type="term" value="C:plasma membrane"/>
    <property type="evidence" value="ECO:0007669"/>
    <property type="project" value="UniProtKB-SubCell"/>
</dbReference>
<keyword evidence="9 10" id="KW-0807">Transducer</keyword>
<accession>A0A6G1LR82</accession>
<evidence type="ECO:0000256" key="9">
    <source>
        <dbReference type="ARBA" id="ARBA00023224"/>
    </source>
</evidence>
<keyword evidence="5 10" id="KW-0552">Olfaction</keyword>
<evidence type="ECO:0000256" key="4">
    <source>
        <dbReference type="ARBA" id="ARBA00022692"/>
    </source>
</evidence>
<keyword evidence="7 10" id="KW-0472">Membrane</keyword>
<dbReference type="EMBL" id="SGBU01000019">
    <property type="protein sequence ID" value="KAF3054563.1"/>
    <property type="molecule type" value="Genomic_DNA"/>
</dbReference>
<evidence type="ECO:0000256" key="6">
    <source>
        <dbReference type="ARBA" id="ARBA00022989"/>
    </source>
</evidence>
<feature type="transmembrane region" description="Helical" evidence="10">
    <location>
        <begin position="242"/>
        <end position="262"/>
    </location>
</feature>
<evidence type="ECO:0000256" key="3">
    <source>
        <dbReference type="ARBA" id="ARBA00022606"/>
    </source>
</evidence>
<evidence type="ECO:0000256" key="8">
    <source>
        <dbReference type="ARBA" id="ARBA00023170"/>
    </source>
</evidence>
<comment type="similarity">
    <text evidence="10">Belongs to the insect chemoreceptor superfamily. Heteromeric odorant receptor channel (TC 1.A.69) family.</text>
</comment>
<feature type="transmembrane region" description="Helical" evidence="10">
    <location>
        <begin position="31"/>
        <end position="55"/>
    </location>
</feature>
<dbReference type="AlphaFoldDB" id="A0A6G1LR82"/>
<evidence type="ECO:0000256" key="1">
    <source>
        <dbReference type="ARBA" id="ARBA00004651"/>
    </source>
</evidence>
<evidence type="ECO:0000313" key="12">
    <source>
        <dbReference type="Proteomes" id="UP000479987"/>
    </source>
</evidence>
<dbReference type="GO" id="GO:0007165">
    <property type="term" value="P:signal transduction"/>
    <property type="evidence" value="ECO:0007669"/>
    <property type="project" value="UniProtKB-KW"/>
</dbReference>
<feature type="transmembrane region" description="Helical" evidence="10">
    <location>
        <begin position="156"/>
        <end position="173"/>
    </location>
</feature>
<dbReference type="Proteomes" id="UP000479987">
    <property type="component" value="Unassembled WGS sequence"/>
</dbReference>
<dbReference type="PANTHER" id="PTHR21137:SF35">
    <property type="entry name" value="ODORANT RECEPTOR 19A-RELATED"/>
    <property type="match status" value="1"/>
</dbReference>
<feature type="transmembrane region" description="Helical" evidence="10">
    <location>
        <begin position="67"/>
        <end position="85"/>
    </location>
</feature>
<keyword evidence="2" id="KW-1003">Cell membrane</keyword>
<feature type="transmembrane region" description="Helical" evidence="10">
    <location>
        <begin position="179"/>
        <end position="202"/>
    </location>
</feature>
<keyword evidence="8 10" id="KW-0675">Receptor</keyword>
<feature type="transmembrane region" description="Helical" evidence="10">
    <location>
        <begin position="274"/>
        <end position="293"/>
    </location>
</feature>
<dbReference type="InterPro" id="IPR004117">
    <property type="entry name" value="7tm6_olfct_rcpt"/>
</dbReference>
<keyword evidence="6 10" id="KW-1133">Transmembrane helix</keyword>
<dbReference type="PANTHER" id="PTHR21137">
    <property type="entry name" value="ODORANT RECEPTOR"/>
    <property type="match status" value="1"/>
</dbReference>
<gene>
    <name evidence="11" type="primary">Or-019</name>
    <name evidence="11" type="synonym">Nful_v1.0-Or-019</name>
    <name evidence="11" type="ORF">NFUL_NFUL000087</name>
</gene>
<reference evidence="11 12" key="1">
    <citation type="submission" date="2019-08" db="EMBL/GenBank/DDBJ databases">
        <title>High quality draft denovo assembly of Nylanderia fulva.</title>
        <authorList>
            <person name="Vargo E.L."/>
            <person name="Tarone A.M."/>
            <person name="Konganti K.R."/>
        </authorList>
    </citation>
    <scope>NUCLEOTIDE SEQUENCE [LARGE SCALE GENOMIC DNA]</scope>
    <source>
        <strain evidence="11">TAMU-Nful-2015</strain>
        <tissue evidence="11">Whole body</tissue>
    </source>
</reference>
<feature type="transmembrane region" description="Helical" evidence="10">
    <location>
        <begin position="125"/>
        <end position="144"/>
    </location>
</feature>
<dbReference type="Pfam" id="PF02949">
    <property type="entry name" value="7tm_6"/>
    <property type="match status" value="1"/>
</dbReference>
<evidence type="ECO:0000313" key="11">
    <source>
        <dbReference type="EMBL" id="KAF3054563.1"/>
    </source>
</evidence>
<comment type="subcellular location">
    <subcellularLocation>
        <location evidence="1 10">Cell membrane</location>
        <topology evidence="1 10">Multi-pass membrane protein</topology>
    </subcellularLocation>
</comment>
<keyword evidence="12" id="KW-1185">Reference proteome</keyword>
<evidence type="ECO:0000256" key="10">
    <source>
        <dbReference type="RuleBase" id="RU351113"/>
    </source>
</evidence>